<sequence>MRNDGVWIVENERYINRTGGDINWIEDISTGPVEASTG</sequence>
<comment type="caution">
    <text evidence="1">The sequence shown here is derived from an EMBL/GenBank/DDBJ whole genome shotgun (WGS) entry which is preliminary data.</text>
</comment>
<keyword evidence="2" id="KW-1185">Reference proteome</keyword>
<organism evidence="1 2">
    <name type="scientific">Virgibacillus alimentarius</name>
    <dbReference type="NCBI Taxonomy" id="698769"/>
    <lineage>
        <taxon>Bacteria</taxon>
        <taxon>Bacillati</taxon>
        <taxon>Bacillota</taxon>
        <taxon>Bacilli</taxon>
        <taxon>Bacillales</taxon>
        <taxon>Bacillaceae</taxon>
        <taxon>Virgibacillus</taxon>
    </lineage>
</organism>
<reference evidence="1 2" key="1">
    <citation type="submission" date="2021-03" db="EMBL/GenBank/DDBJ databases">
        <title>Genomic Encyclopedia of Type Strains, Phase IV (KMG-IV): sequencing the most valuable type-strain genomes for metagenomic binning, comparative biology and taxonomic classification.</title>
        <authorList>
            <person name="Goeker M."/>
        </authorList>
    </citation>
    <scope>NUCLEOTIDE SEQUENCE [LARGE SCALE GENOMIC DNA]</scope>
    <source>
        <strain evidence="1 2">DSM 25790</strain>
    </source>
</reference>
<evidence type="ECO:0000313" key="1">
    <source>
        <dbReference type="EMBL" id="MBP2258969.1"/>
    </source>
</evidence>
<protein>
    <submittedName>
        <fullName evidence="1">Uncharacterized protein</fullName>
    </submittedName>
</protein>
<evidence type="ECO:0000313" key="2">
    <source>
        <dbReference type="Proteomes" id="UP001519294"/>
    </source>
</evidence>
<dbReference type="Proteomes" id="UP001519294">
    <property type="component" value="Unassembled WGS sequence"/>
</dbReference>
<gene>
    <name evidence="1" type="ORF">J2Z81_002957</name>
</gene>
<name>A0ABS4SC37_9BACI</name>
<accession>A0ABS4SC37</accession>
<proteinExistence type="predicted"/>
<dbReference type="EMBL" id="JAGIKX010000044">
    <property type="protein sequence ID" value="MBP2258969.1"/>
    <property type="molecule type" value="Genomic_DNA"/>
</dbReference>